<reference evidence="4 5" key="1">
    <citation type="journal article" date="2007" name="Science">
        <title>Sea anemone genome reveals ancestral eumetazoan gene repertoire and genomic organization.</title>
        <authorList>
            <person name="Putnam N.H."/>
            <person name="Srivastava M."/>
            <person name="Hellsten U."/>
            <person name="Dirks B."/>
            <person name="Chapman J."/>
            <person name="Salamov A."/>
            <person name="Terry A."/>
            <person name="Shapiro H."/>
            <person name="Lindquist E."/>
            <person name="Kapitonov V.V."/>
            <person name="Jurka J."/>
            <person name="Genikhovich G."/>
            <person name="Grigoriev I.V."/>
            <person name="Lucas S.M."/>
            <person name="Steele R.E."/>
            <person name="Finnerty J.R."/>
            <person name="Technau U."/>
            <person name="Martindale M.Q."/>
            <person name="Rokhsar D.S."/>
        </authorList>
    </citation>
    <scope>NUCLEOTIDE SEQUENCE [LARGE SCALE GENOMIC DNA]</scope>
    <source>
        <strain evidence="5">CH2 X CH6</strain>
    </source>
</reference>
<evidence type="ECO:0000313" key="5">
    <source>
        <dbReference type="Proteomes" id="UP000001593"/>
    </source>
</evidence>
<accession>A7RUG7</accession>
<evidence type="ECO:0000256" key="2">
    <source>
        <dbReference type="SAM" id="MobiDB-lite"/>
    </source>
</evidence>
<gene>
    <name evidence="4" type="ORF">NEMVEDRAFT_v1g182102</name>
</gene>
<proteinExistence type="inferred from homology"/>
<dbReference type="InterPro" id="IPR034890">
    <property type="entry name" value="Rrp7A_RRM"/>
</dbReference>
<dbReference type="InParanoid" id="A7RUG7"/>
<dbReference type="OMA" id="GIHKWIA"/>
<dbReference type="SMART" id="SM00360">
    <property type="entry name" value="RRM"/>
    <property type="match status" value="1"/>
</dbReference>
<dbReference type="PANTHER" id="PTHR13191">
    <property type="entry name" value="RIBOSOMAL RNA PROCESSING PROTEIN 7-RELATED"/>
    <property type="match status" value="1"/>
</dbReference>
<dbReference type="InterPro" id="IPR012677">
    <property type="entry name" value="Nucleotide-bd_a/b_plait_sf"/>
</dbReference>
<dbReference type="InterPro" id="IPR000504">
    <property type="entry name" value="RRM_dom"/>
</dbReference>
<evidence type="ECO:0000313" key="4">
    <source>
        <dbReference type="EMBL" id="EDO44850.1"/>
    </source>
</evidence>
<dbReference type="eggNOG" id="KOG4008">
    <property type="taxonomic scope" value="Eukaryota"/>
</dbReference>
<dbReference type="OrthoDB" id="5390at2759"/>
<feature type="region of interest" description="Disordered" evidence="2">
    <location>
        <begin position="173"/>
        <end position="200"/>
    </location>
</feature>
<dbReference type="Gene3D" id="3.30.70.330">
    <property type="match status" value="1"/>
</dbReference>
<dbReference type="STRING" id="45351.A7RUG7"/>
<dbReference type="Pfam" id="PF12923">
    <property type="entry name" value="RRP7"/>
    <property type="match status" value="1"/>
</dbReference>
<dbReference type="GO" id="GO:0006364">
    <property type="term" value="P:rRNA processing"/>
    <property type="evidence" value="ECO:0000318"/>
    <property type="project" value="GO_Central"/>
</dbReference>
<dbReference type="EMBL" id="DS469540">
    <property type="protein sequence ID" value="EDO44850.1"/>
    <property type="molecule type" value="Genomic_DNA"/>
</dbReference>
<dbReference type="KEGG" id="nve:5516874"/>
<protein>
    <recommendedName>
        <fullName evidence="3">RRM domain-containing protein</fullName>
    </recommendedName>
</protein>
<dbReference type="GO" id="GO:0000028">
    <property type="term" value="P:ribosomal small subunit assembly"/>
    <property type="evidence" value="ECO:0000318"/>
    <property type="project" value="GO_Central"/>
</dbReference>
<dbReference type="InterPro" id="IPR035979">
    <property type="entry name" value="RBD_domain_sf"/>
</dbReference>
<dbReference type="FunFam" id="3.30.70.330:FF:001336">
    <property type="entry name" value="Ribosomal RNA-processing 7 homolog A"/>
    <property type="match status" value="1"/>
</dbReference>
<dbReference type="HOGENOM" id="CLU_036234_2_0_1"/>
<dbReference type="PANTHER" id="PTHR13191:SF0">
    <property type="entry name" value="RIBOSOMAL RNA-PROCESSING PROTEIN 7 HOMOLOG A-RELATED"/>
    <property type="match status" value="1"/>
</dbReference>
<dbReference type="InterPro" id="IPR024326">
    <property type="entry name" value="RRP7_C"/>
</dbReference>
<dbReference type="CDD" id="cd12294">
    <property type="entry name" value="RRM_Rrp7A"/>
    <property type="match status" value="1"/>
</dbReference>
<dbReference type="AlphaFoldDB" id="A7RUG7"/>
<organism evidence="4 5">
    <name type="scientific">Nematostella vectensis</name>
    <name type="common">Starlet sea anemone</name>
    <dbReference type="NCBI Taxonomy" id="45351"/>
    <lineage>
        <taxon>Eukaryota</taxon>
        <taxon>Metazoa</taxon>
        <taxon>Cnidaria</taxon>
        <taxon>Anthozoa</taxon>
        <taxon>Hexacorallia</taxon>
        <taxon>Actiniaria</taxon>
        <taxon>Edwardsiidae</taxon>
        <taxon>Nematostella</taxon>
    </lineage>
</organism>
<name>A7RUG7_NEMVE</name>
<sequence length="259" mass="30170">MATEFGFRLLRVKFNESCKSNHFLYFKKHSVREEESLRPSDKTLFVINVPPYCTKLAIKKLFGKCGGVKSVYLHKQPGKVKETKTSLLNTDNEVKGFKVAYVVFKKPSSLDAALKLDPMEVLLLSDEDNPVLTGVKKWSHEYSLRYPDPLTLQEEIDTFMREFDKKEEQAKEAEKMERGQPDEEGWITVGKGGRKPGATKVDAAEIQEKRKKKKKALVNFYQFQQRETKREHIAQLRKKFEEDKKKIAEMKAARRFRPY</sequence>
<dbReference type="InterPro" id="IPR040446">
    <property type="entry name" value="RRP7"/>
</dbReference>
<dbReference type="Gene3D" id="6.10.250.1770">
    <property type="match status" value="1"/>
</dbReference>
<keyword evidence="5" id="KW-1185">Reference proteome</keyword>
<dbReference type="GO" id="GO:0034456">
    <property type="term" value="C:UTP-C complex"/>
    <property type="evidence" value="ECO:0000318"/>
    <property type="project" value="GO_Central"/>
</dbReference>
<dbReference type="Proteomes" id="UP000001593">
    <property type="component" value="Unassembled WGS sequence"/>
</dbReference>
<dbReference type="Pfam" id="PF17799">
    <property type="entry name" value="RRM_Rrp7"/>
    <property type="match status" value="1"/>
</dbReference>
<dbReference type="InterPro" id="IPR040447">
    <property type="entry name" value="RRM_Rrp7"/>
</dbReference>
<dbReference type="PhylomeDB" id="A7RUG7"/>
<comment type="similarity">
    <text evidence="1">Belongs to the RRP7 family.</text>
</comment>
<evidence type="ECO:0000259" key="3">
    <source>
        <dbReference type="SMART" id="SM00360"/>
    </source>
</evidence>
<dbReference type="CDD" id="cd12951">
    <property type="entry name" value="RRP7_Rrp7A"/>
    <property type="match status" value="1"/>
</dbReference>
<dbReference type="GO" id="GO:0003723">
    <property type="term" value="F:RNA binding"/>
    <property type="evidence" value="ECO:0007669"/>
    <property type="project" value="InterPro"/>
</dbReference>
<feature type="domain" description="RRM" evidence="3">
    <location>
        <begin position="43"/>
        <end position="125"/>
    </location>
</feature>
<dbReference type="GO" id="GO:0032545">
    <property type="term" value="C:CURI complex"/>
    <property type="evidence" value="ECO:0000318"/>
    <property type="project" value="GO_Central"/>
</dbReference>
<evidence type="ECO:0000256" key="1">
    <source>
        <dbReference type="ARBA" id="ARBA00006110"/>
    </source>
</evidence>
<dbReference type="SUPFAM" id="SSF54928">
    <property type="entry name" value="RNA-binding domain, RBD"/>
    <property type="match status" value="1"/>
</dbReference>